<reference evidence="13" key="1">
    <citation type="submission" date="2019-01" db="EMBL/GenBank/DDBJ databases">
        <title>Cytophagaceae bacterium strain CAR-16.</title>
        <authorList>
            <person name="Chen W.-M."/>
        </authorList>
    </citation>
    <scope>NUCLEOTIDE SEQUENCE [LARGE SCALE GENOMIC DNA]</scope>
    <source>
        <strain evidence="13">CHR27</strain>
    </source>
</reference>
<feature type="transmembrane region" description="Helical" evidence="11">
    <location>
        <begin position="299"/>
        <end position="323"/>
    </location>
</feature>
<dbReference type="InterPro" id="IPR011923">
    <property type="entry name" value="RodA/MrdB"/>
</dbReference>
<keyword evidence="13" id="KW-1185">Reference proteome</keyword>
<dbReference type="NCBIfam" id="TIGR02210">
    <property type="entry name" value="rodA_shape"/>
    <property type="match status" value="1"/>
</dbReference>
<keyword evidence="5 11" id="KW-0812">Transmembrane</keyword>
<comment type="catalytic activity">
    <reaction evidence="11">
        <text>[GlcNAc-(1-&gt;4)-Mur2Ac(oyl-L-Ala-gamma-D-Glu-L-Lys-D-Ala-D-Ala)](n)-di-trans,octa-cis-undecaprenyl diphosphate + beta-D-GlcNAc-(1-&gt;4)-Mur2Ac(oyl-L-Ala-gamma-D-Glu-L-Lys-D-Ala-D-Ala)-di-trans,octa-cis-undecaprenyl diphosphate = [GlcNAc-(1-&gt;4)-Mur2Ac(oyl-L-Ala-gamma-D-Glu-L-Lys-D-Ala-D-Ala)](n+1)-di-trans,octa-cis-undecaprenyl diphosphate + di-trans,octa-cis-undecaprenyl diphosphate + H(+)</text>
        <dbReference type="Rhea" id="RHEA:23708"/>
        <dbReference type="Rhea" id="RHEA-COMP:9602"/>
        <dbReference type="Rhea" id="RHEA-COMP:9603"/>
        <dbReference type="ChEBI" id="CHEBI:15378"/>
        <dbReference type="ChEBI" id="CHEBI:58405"/>
        <dbReference type="ChEBI" id="CHEBI:60033"/>
        <dbReference type="ChEBI" id="CHEBI:78435"/>
        <dbReference type="EC" id="2.4.99.28"/>
    </reaction>
</comment>
<keyword evidence="10 11" id="KW-0961">Cell wall biogenesis/degradation</keyword>
<feature type="transmembrane region" description="Helical" evidence="11">
    <location>
        <begin position="182"/>
        <end position="200"/>
    </location>
</feature>
<keyword evidence="11" id="KW-0997">Cell inner membrane</keyword>
<keyword evidence="6 11" id="KW-0133">Cell shape</keyword>
<keyword evidence="3 11" id="KW-0328">Glycosyltransferase</keyword>
<dbReference type="GO" id="GO:0005886">
    <property type="term" value="C:plasma membrane"/>
    <property type="evidence" value="ECO:0007669"/>
    <property type="project" value="UniProtKB-SubCell"/>
</dbReference>
<feature type="transmembrane region" description="Helical" evidence="11">
    <location>
        <begin position="136"/>
        <end position="154"/>
    </location>
</feature>
<feature type="transmembrane region" description="Helical" evidence="11">
    <location>
        <begin position="335"/>
        <end position="356"/>
    </location>
</feature>
<comment type="function">
    <text evidence="11">Peptidoglycan polymerase that is essential for cell wall elongation.</text>
</comment>
<dbReference type="GO" id="GO:0071555">
    <property type="term" value="P:cell wall organization"/>
    <property type="evidence" value="ECO:0007669"/>
    <property type="project" value="UniProtKB-KW"/>
</dbReference>
<accession>A0A4Q1KG96</accession>
<keyword evidence="7 11" id="KW-0573">Peptidoglycan synthesis</keyword>
<gene>
    <name evidence="11 12" type="primary">rodA</name>
    <name evidence="11" type="synonym">mrdB</name>
    <name evidence="12" type="ORF">EQG66_09200</name>
</gene>
<dbReference type="GO" id="GO:0009252">
    <property type="term" value="P:peptidoglycan biosynthetic process"/>
    <property type="evidence" value="ECO:0007669"/>
    <property type="project" value="UniProtKB-UniRule"/>
</dbReference>
<dbReference type="PROSITE" id="PS00428">
    <property type="entry name" value="FTSW_RODA_SPOVE"/>
    <property type="match status" value="1"/>
</dbReference>
<comment type="pathway">
    <text evidence="11">Cell wall biogenesis; peptidoglycan biosynthesis.</text>
</comment>
<evidence type="ECO:0000313" key="12">
    <source>
        <dbReference type="EMBL" id="RXR28557.1"/>
    </source>
</evidence>
<name>A0A4Q1KG96_9SPHN</name>
<dbReference type="PANTHER" id="PTHR30474:SF1">
    <property type="entry name" value="PEPTIDOGLYCAN GLYCOSYLTRANSFERASE MRDB"/>
    <property type="match status" value="1"/>
</dbReference>
<evidence type="ECO:0000256" key="4">
    <source>
        <dbReference type="ARBA" id="ARBA00022679"/>
    </source>
</evidence>
<evidence type="ECO:0000256" key="9">
    <source>
        <dbReference type="ARBA" id="ARBA00023136"/>
    </source>
</evidence>
<evidence type="ECO:0000256" key="6">
    <source>
        <dbReference type="ARBA" id="ARBA00022960"/>
    </source>
</evidence>
<evidence type="ECO:0000256" key="3">
    <source>
        <dbReference type="ARBA" id="ARBA00022676"/>
    </source>
</evidence>
<feature type="transmembrane region" description="Helical" evidence="11">
    <location>
        <begin position="160"/>
        <end position="177"/>
    </location>
</feature>
<feature type="transmembrane region" description="Helical" evidence="11">
    <location>
        <begin position="269"/>
        <end position="287"/>
    </location>
</feature>
<keyword evidence="9 11" id="KW-0472">Membrane</keyword>
<evidence type="ECO:0000256" key="5">
    <source>
        <dbReference type="ARBA" id="ARBA00022692"/>
    </source>
</evidence>
<comment type="subcellular location">
    <subcellularLocation>
        <location evidence="11">Cell inner membrane</location>
        <topology evidence="11">Multi-pass membrane protein</topology>
    </subcellularLocation>
    <subcellularLocation>
        <location evidence="1">Membrane</location>
        <topology evidence="1">Multi-pass membrane protein</topology>
    </subcellularLocation>
</comment>
<dbReference type="Pfam" id="PF01098">
    <property type="entry name" value="FTSW_RODA_SPOVE"/>
    <property type="match status" value="1"/>
</dbReference>
<dbReference type="AlphaFoldDB" id="A0A4Q1KG96"/>
<keyword evidence="4 11" id="KW-0808">Transferase</keyword>
<evidence type="ECO:0000256" key="11">
    <source>
        <dbReference type="HAMAP-Rule" id="MF_02079"/>
    </source>
</evidence>
<dbReference type="HAMAP" id="MF_02079">
    <property type="entry name" value="PGT_RodA"/>
    <property type="match status" value="1"/>
</dbReference>
<dbReference type="UniPathway" id="UPA00219"/>
<dbReference type="InterPro" id="IPR018365">
    <property type="entry name" value="Cell_cycle_FtsW-rel_CS"/>
</dbReference>
<dbReference type="Proteomes" id="UP000290958">
    <property type="component" value="Unassembled WGS sequence"/>
</dbReference>
<sequence>MSIVPSTVSRLPWRLMVLVSAIAGFGVIVLYSAAGGSMTPWALNQLIRFTLFTGMALTLSRVPVELFAQLAFPAYGAVLIALIIVELIGGVAGGSQRWINLGFMQLQPSEFMKPVIVLAVARFYARLPVGETRRWTAIWPALLMIGLPWALVLIQPDLGTATMIAAGGVTVMFLAGLPLRLFIGAGLALAAAIPIAFSFLHEYQQKRVLIFMDPESDPLGAGYHISQSKIAIGSGGLWGKGYLQGTQSHLDYLPEGHTDFVFATMSEEWGLAGGVLLIAAFMLLFRWGIRVSMRARDRFAALVAAGLTTTIFFYVAINLMMVMGLAPVVGIPLPFMSYGGSSMLTVMLCIGIIMAVDRDSRQGISTGWR</sequence>
<dbReference type="GO" id="GO:0051301">
    <property type="term" value="P:cell division"/>
    <property type="evidence" value="ECO:0007669"/>
    <property type="project" value="InterPro"/>
</dbReference>
<evidence type="ECO:0000256" key="2">
    <source>
        <dbReference type="ARBA" id="ARBA00022475"/>
    </source>
</evidence>
<dbReference type="GO" id="GO:0015648">
    <property type="term" value="F:lipid-linked peptidoglycan transporter activity"/>
    <property type="evidence" value="ECO:0007669"/>
    <property type="project" value="TreeGrafter"/>
</dbReference>
<comment type="similarity">
    <text evidence="11">Belongs to the SEDS family. MrdB/RodA subfamily.</text>
</comment>
<protein>
    <recommendedName>
        <fullName evidence="11">Peptidoglycan glycosyltransferase MrdB</fullName>
        <shortName evidence="11">PGT</shortName>
        <ecNumber evidence="11">2.4.99.28</ecNumber>
    </recommendedName>
    <alternativeName>
        <fullName evidence="11">Cell elongation protein RodA</fullName>
    </alternativeName>
    <alternativeName>
        <fullName evidence="11">Cell wall polymerase</fullName>
    </alternativeName>
    <alternativeName>
        <fullName evidence="11">Peptidoglycan polymerase</fullName>
        <shortName evidence="11">PG polymerase</shortName>
    </alternativeName>
</protein>
<dbReference type="PANTHER" id="PTHR30474">
    <property type="entry name" value="CELL CYCLE PROTEIN"/>
    <property type="match status" value="1"/>
</dbReference>
<feature type="transmembrane region" description="Helical" evidence="11">
    <location>
        <begin position="71"/>
        <end position="91"/>
    </location>
</feature>
<organism evidence="12 13">
    <name type="scientific">Sphingobium fluviale</name>
    <dbReference type="NCBI Taxonomy" id="2506423"/>
    <lineage>
        <taxon>Bacteria</taxon>
        <taxon>Pseudomonadati</taxon>
        <taxon>Pseudomonadota</taxon>
        <taxon>Alphaproteobacteria</taxon>
        <taxon>Sphingomonadales</taxon>
        <taxon>Sphingomonadaceae</taxon>
        <taxon>Sphingobium</taxon>
    </lineage>
</organism>
<dbReference type="GO" id="GO:0008955">
    <property type="term" value="F:peptidoglycan glycosyltransferase activity"/>
    <property type="evidence" value="ECO:0007669"/>
    <property type="project" value="UniProtKB-UniRule"/>
</dbReference>
<evidence type="ECO:0000256" key="1">
    <source>
        <dbReference type="ARBA" id="ARBA00004141"/>
    </source>
</evidence>
<dbReference type="GO" id="GO:0008360">
    <property type="term" value="P:regulation of cell shape"/>
    <property type="evidence" value="ECO:0007669"/>
    <property type="project" value="UniProtKB-KW"/>
</dbReference>
<dbReference type="GO" id="GO:0032153">
    <property type="term" value="C:cell division site"/>
    <property type="evidence" value="ECO:0007669"/>
    <property type="project" value="TreeGrafter"/>
</dbReference>
<dbReference type="InterPro" id="IPR001182">
    <property type="entry name" value="FtsW/RodA"/>
</dbReference>
<evidence type="ECO:0000313" key="13">
    <source>
        <dbReference type="Proteomes" id="UP000290958"/>
    </source>
</evidence>
<dbReference type="EMBL" id="SBKP01000008">
    <property type="protein sequence ID" value="RXR28557.1"/>
    <property type="molecule type" value="Genomic_DNA"/>
</dbReference>
<evidence type="ECO:0000256" key="8">
    <source>
        <dbReference type="ARBA" id="ARBA00022989"/>
    </source>
</evidence>
<evidence type="ECO:0000256" key="7">
    <source>
        <dbReference type="ARBA" id="ARBA00022984"/>
    </source>
</evidence>
<keyword evidence="2 11" id="KW-1003">Cell membrane</keyword>
<evidence type="ECO:0000256" key="10">
    <source>
        <dbReference type="ARBA" id="ARBA00023316"/>
    </source>
</evidence>
<proteinExistence type="inferred from homology"/>
<feature type="transmembrane region" description="Helical" evidence="11">
    <location>
        <begin position="12"/>
        <end position="34"/>
    </location>
</feature>
<keyword evidence="8 11" id="KW-1133">Transmembrane helix</keyword>
<dbReference type="OrthoDB" id="9768187at2"/>
<comment type="caution">
    <text evidence="12">The sequence shown here is derived from an EMBL/GenBank/DDBJ whole genome shotgun (WGS) entry which is preliminary data.</text>
</comment>
<dbReference type="EC" id="2.4.99.28" evidence="11"/>